<feature type="compositionally biased region" description="Basic and acidic residues" evidence="1">
    <location>
        <begin position="468"/>
        <end position="477"/>
    </location>
</feature>
<dbReference type="PANTHER" id="PTHR47433:SF1">
    <property type="entry name" value="VACUOLAR PROTEIN SORTING-ASSOCIATED PROTEIN 17"/>
    <property type="match status" value="1"/>
</dbReference>
<dbReference type="FunCoup" id="A0A448YKM5">
    <property type="interactions" value="73"/>
</dbReference>
<dbReference type="GO" id="GO:0005829">
    <property type="term" value="C:cytosol"/>
    <property type="evidence" value="ECO:0007669"/>
    <property type="project" value="GOC"/>
</dbReference>
<dbReference type="GO" id="GO:0042147">
    <property type="term" value="P:retrograde transport, endosome to Golgi"/>
    <property type="evidence" value="ECO:0007669"/>
    <property type="project" value="TreeGrafter"/>
</dbReference>
<name>A0A448YKM5_BRENA</name>
<sequence>MSSAVPYEPDDFDNNPFAEQSVIAANSDAQSKDIRRPDDQPTLPAEPSTRTQSSQQLPSAQENSISKEDAELKKPFHDFPNEQDIKRYLPERLNKGAFSMSIKIREVEKNGNVTYKNPVFRIDALIKNIPGFRKKTYKDVRRTYKELQNLCKYLIFNNIEVFVPSLPVVTTAYNAISPEFIDCVTTSTQEWFNRVCGNPILIRNQEFVLFFEQNDFSYTPSKTRPSTNSVMATGLRRKTLKQLQPPYDASQKLAEYRPMIKTLHLECDKLVERLEKLLKVQKQSSGLDTEFYSKITDLAAMEEDREMTKIWDKFDKIMQIFTEMSLVGQVGFNSGIADSLQLISDDCYNIKESLTNRHLLMRELLSAEEGTRKRHSTIAKLKSKSIIDPVRIDDAIRSLEMASNYEKELRYEVKRTTYEMLIEAGEYTEYLTSLLKKTFKLVAKQQILQERKKLHLLTTNKLINPRESLGRLGRESNPEAANVSPSDSPRRGDSWNSRPKKSFDNDDIPKSIGSGNDIDEEISNVDAKSAASLLAGSSF</sequence>
<dbReference type="PANTHER" id="PTHR47433">
    <property type="entry name" value="VACUOLAR PROTEIN SORTING-ASSOCIATED PROTEIN 17"/>
    <property type="match status" value="1"/>
</dbReference>
<dbReference type="GO" id="GO:0006886">
    <property type="term" value="P:intracellular protein transport"/>
    <property type="evidence" value="ECO:0007669"/>
    <property type="project" value="TreeGrafter"/>
</dbReference>
<protein>
    <submittedName>
        <fullName evidence="3">DEKNAAC102624</fullName>
    </submittedName>
</protein>
<feature type="compositionally biased region" description="Basic and acidic residues" evidence="1">
    <location>
        <begin position="30"/>
        <end position="39"/>
    </location>
</feature>
<dbReference type="GO" id="GO:0032266">
    <property type="term" value="F:phosphatidylinositol-3-phosphate binding"/>
    <property type="evidence" value="ECO:0007669"/>
    <property type="project" value="TreeGrafter"/>
</dbReference>
<keyword evidence="4" id="KW-1185">Reference proteome</keyword>
<dbReference type="GO" id="GO:0005768">
    <property type="term" value="C:endosome"/>
    <property type="evidence" value="ECO:0007669"/>
    <property type="project" value="TreeGrafter"/>
</dbReference>
<dbReference type="InterPro" id="IPR001683">
    <property type="entry name" value="PX_dom"/>
</dbReference>
<dbReference type="Pfam" id="PF00787">
    <property type="entry name" value="PX"/>
    <property type="match status" value="1"/>
</dbReference>
<organism evidence="3 4">
    <name type="scientific">Brettanomyces naardenensis</name>
    <name type="common">Yeast</name>
    <dbReference type="NCBI Taxonomy" id="13370"/>
    <lineage>
        <taxon>Eukaryota</taxon>
        <taxon>Fungi</taxon>
        <taxon>Dikarya</taxon>
        <taxon>Ascomycota</taxon>
        <taxon>Saccharomycotina</taxon>
        <taxon>Pichiomycetes</taxon>
        <taxon>Pichiales</taxon>
        <taxon>Pichiaceae</taxon>
        <taxon>Brettanomyces</taxon>
    </lineage>
</organism>
<dbReference type="SUPFAM" id="SSF64268">
    <property type="entry name" value="PX domain"/>
    <property type="match status" value="1"/>
</dbReference>
<gene>
    <name evidence="3" type="ORF">BRENAR_LOCUS2228</name>
</gene>
<dbReference type="Proteomes" id="UP000290900">
    <property type="component" value="Unassembled WGS sequence"/>
</dbReference>
<evidence type="ECO:0000313" key="4">
    <source>
        <dbReference type="Proteomes" id="UP000290900"/>
    </source>
</evidence>
<dbReference type="GO" id="GO:0030905">
    <property type="term" value="C:retromer, tubulation complex"/>
    <property type="evidence" value="ECO:0007669"/>
    <property type="project" value="TreeGrafter"/>
</dbReference>
<accession>A0A448YKM5</accession>
<dbReference type="InterPro" id="IPR053055">
    <property type="entry name" value="VPS17"/>
</dbReference>
<dbReference type="Gene3D" id="1.20.1270.60">
    <property type="entry name" value="Arfaptin homology (AH) domain/BAR domain"/>
    <property type="match status" value="1"/>
</dbReference>
<dbReference type="InterPro" id="IPR036871">
    <property type="entry name" value="PX_dom_sf"/>
</dbReference>
<feature type="domain" description="PX" evidence="2">
    <location>
        <begin position="133"/>
        <end position="213"/>
    </location>
</feature>
<feature type="region of interest" description="Disordered" evidence="1">
    <location>
        <begin position="468"/>
        <end position="521"/>
    </location>
</feature>
<dbReference type="STRING" id="13370.A0A448YKM5"/>
<dbReference type="OrthoDB" id="9976382at2759"/>
<evidence type="ECO:0000313" key="3">
    <source>
        <dbReference type="EMBL" id="VEU21495.1"/>
    </source>
</evidence>
<proteinExistence type="predicted"/>
<feature type="region of interest" description="Disordered" evidence="1">
    <location>
        <begin position="1"/>
        <end position="64"/>
    </location>
</feature>
<dbReference type="EMBL" id="CAACVR010000012">
    <property type="protein sequence ID" value="VEU21495.1"/>
    <property type="molecule type" value="Genomic_DNA"/>
</dbReference>
<dbReference type="Gene3D" id="3.30.1520.10">
    <property type="entry name" value="Phox-like domain"/>
    <property type="match status" value="1"/>
</dbReference>
<dbReference type="AlphaFoldDB" id="A0A448YKM5"/>
<dbReference type="InterPro" id="IPR027267">
    <property type="entry name" value="AH/BAR_dom_sf"/>
</dbReference>
<reference evidence="3 4" key="1">
    <citation type="submission" date="2018-12" db="EMBL/GenBank/DDBJ databases">
        <authorList>
            <person name="Tiukova I."/>
            <person name="Dainat J."/>
        </authorList>
    </citation>
    <scope>NUCLEOTIDE SEQUENCE [LARGE SCALE GENOMIC DNA]</scope>
</reference>
<feature type="compositionally biased region" description="Polar residues" evidence="1">
    <location>
        <begin position="48"/>
        <end position="64"/>
    </location>
</feature>
<evidence type="ECO:0000259" key="2">
    <source>
        <dbReference type="Pfam" id="PF00787"/>
    </source>
</evidence>
<dbReference type="InParanoid" id="A0A448YKM5"/>
<evidence type="ECO:0000256" key="1">
    <source>
        <dbReference type="SAM" id="MobiDB-lite"/>
    </source>
</evidence>